<evidence type="ECO:0000256" key="4">
    <source>
        <dbReference type="SAM" id="MobiDB-lite"/>
    </source>
</evidence>
<sequence>MRAIADPVRREVLVLLRGGRLTAGQIAGHFEISRPAVSRHLRVLRESGLVRDELVGRERLYEIDPAQLTHLSAWLAQFLQPHGWEHRFDALETEVRRTRRDRRVSSTSDETKENTG</sequence>
<dbReference type="InterPro" id="IPR011991">
    <property type="entry name" value="ArsR-like_HTH"/>
</dbReference>
<dbReference type="EMBL" id="FZNP01000001">
    <property type="protein sequence ID" value="SNR25005.1"/>
    <property type="molecule type" value="Genomic_DNA"/>
</dbReference>
<dbReference type="PROSITE" id="PS50987">
    <property type="entry name" value="HTH_ARSR_2"/>
    <property type="match status" value="1"/>
</dbReference>
<protein>
    <submittedName>
        <fullName evidence="6">Regulatory protein, arsR family</fullName>
    </submittedName>
</protein>
<dbReference type="AlphaFoldDB" id="A0A238USB0"/>
<feature type="domain" description="HTH arsR-type" evidence="5">
    <location>
        <begin position="1"/>
        <end position="83"/>
    </location>
</feature>
<evidence type="ECO:0000256" key="2">
    <source>
        <dbReference type="ARBA" id="ARBA00023125"/>
    </source>
</evidence>
<dbReference type="Gene3D" id="1.10.10.10">
    <property type="entry name" value="Winged helix-like DNA-binding domain superfamily/Winged helix DNA-binding domain"/>
    <property type="match status" value="1"/>
</dbReference>
<evidence type="ECO:0000259" key="5">
    <source>
        <dbReference type="PROSITE" id="PS50987"/>
    </source>
</evidence>
<evidence type="ECO:0000256" key="3">
    <source>
        <dbReference type="ARBA" id="ARBA00023163"/>
    </source>
</evidence>
<dbReference type="PANTHER" id="PTHR33154">
    <property type="entry name" value="TRANSCRIPTIONAL REGULATOR, ARSR FAMILY"/>
    <property type="match status" value="1"/>
</dbReference>
<dbReference type="InterPro" id="IPR001845">
    <property type="entry name" value="HTH_ArsR_DNA-bd_dom"/>
</dbReference>
<organism evidence="6 7">
    <name type="scientific">Actinomadura mexicana</name>
    <dbReference type="NCBI Taxonomy" id="134959"/>
    <lineage>
        <taxon>Bacteria</taxon>
        <taxon>Bacillati</taxon>
        <taxon>Actinomycetota</taxon>
        <taxon>Actinomycetes</taxon>
        <taxon>Streptosporangiales</taxon>
        <taxon>Thermomonosporaceae</taxon>
        <taxon>Actinomadura</taxon>
    </lineage>
</organism>
<keyword evidence="2" id="KW-0238">DNA-binding</keyword>
<dbReference type="Proteomes" id="UP000198420">
    <property type="component" value="Unassembled WGS sequence"/>
</dbReference>
<name>A0A238USB0_9ACTN</name>
<feature type="region of interest" description="Disordered" evidence="4">
    <location>
        <begin position="97"/>
        <end position="116"/>
    </location>
</feature>
<dbReference type="NCBIfam" id="NF033788">
    <property type="entry name" value="HTH_metalloreg"/>
    <property type="match status" value="1"/>
</dbReference>
<dbReference type="CDD" id="cd00090">
    <property type="entry name" value="HTH_ARSR"/>
    <property type="match status" value="1"/>
</dbReference>
<gene>
    <name evidence="6" type="ORF">SAMN06265355_101359</name>
</gene>
<proteinExistence type="predicted"/>
<keyword evidence="3" id="KW-0804">Transcription</keyword>
<keyword evidence="1" id="KW-0805">Transcription regulation</keyword>
<accession>A0A238USB0</accession>
<dbReference type="Pfam" id="PF01022">
    <property type="entry name" value="HTH_5"/>
    <property type="match status" value="1"/>
</dbReference>
<evidence type="ECO:0000313" key="7">
    <source>
        <dbReference type="Proteomes" id="UP000198420"/>
    </source>
</evidence>
<dbReference type="InterPro" id="IPR051081">
    <property type="entry name" value="HTH_MetalResp_TranReg"/>
</dbReference>
<reference evidence="7" key="1">
    <citation type="submission" date="2017-06" db="EMBL/GenBank/DDBJ databases">
        <authorList>
            <person name="Varghese N."/>
            <person name="Submissions S."/>
        </authorList>
    </citation>
    <scope>NUCLEOTIDE SEQUENCE [LARGE SCALE GENOMIC DNA]</scope>
    <source>
        <strain evidence="7">DSM 44485</strain>
    </source>
</reference>
<dbReference type="PRINTS" id="PR00778">
    <property type="entry name" value="HTHARSR"/>
</dbReference>
<dbReference type="SMART" id="SM00418">
    <property type="entry name" value="HTH_ARSR"/>
    <property type="match status" value="1"/>
</dbReference>
<evidence type="ECO:0000313" key="6">
    <source>
        <dbReference type="EMBL" id="SNR25005.1"/>
    </source>
</evidence>
<dbReference type="InterPro" id="IPR036390">
    <property type="entry name" value="WH_DNA-bd_sf"/>
</dbReference>
<dbReference type="GO" id="GO:0003700">
    <property type="term" value="F:DNA-binding transcription factor activity"/>
    <property type="evidence" value="ECO:0007669"/>
    <property type="project" value="InterPro"/>
</dbReference>
<dbReference type="SUPFAM" id="SSF46785">
    <property type="entry name" value="Winged helix' DNA-binding domain"/>
    <property type="match status" value="1"/>
</dbReference>
<evidence type="ECO:0000256" key="1">
    <source>
        <dbReference type="ARBA" id="ARBA00023015"/>
    </source>
</evidence>
<dbReference type="InterPro" id="IPR036388">
    <property type="entry name" value="WH-like_DNA-bd_sf"/>
</dbReference>
<dbReference type="GO" id="GO:0003677">
    <property type="term" value="F:DNA binding"/>
    <property type="evidence" value="ECO:0007669"/>
    <property type="project" value="UniProtKB-KW"/>
</dbReference>
<keyword evidence="7" id="KW-1185">Reference proteome</keyword>
<dbReference type="PANTHER" id="PTHR33154:SF33">
    <property type="entry name" value="TRANSCRIPTIONAL REPRESSOR SDPR"/>
    <property type="match status" value="1"/>
</dbReference>